<reference evidence="3" key="1">
    <citation type="journal article" date="2019" name="Int. J. Syst. Evol. Microbiol.">
        <title>The Global Catalogue of Microorganisms (GCM) 10K type strain sequencing project: providing services to taxonomists for standard genome sequencing and annotation.</title>
        <authorList>
            <consortium name="The Broad Institute Genomics Platform"/>
            <consortium name="The Broad Institute Genome Sequencing Center for Infectious Disease"/>
            <person name="Wu L."/>
            <person name="Ma J."/>
        </authorList>
    </citation>
    <scope>NUCLEOTIDE SEQUENCE [LARGE SCALE GENOMIC DNA]</scope>
    <source>
        <strain evidence="3">SYNS20</strain>
    </source>
</reference>
<name>A0ABW2JJK5_9ACTN</name>
<dbReference type="InterPro" id="IPR009839">
    <property type="entry name" value="SseB_N"/>
</dbReference>
<proteinExistence type="predicted"/>
<gene>
    <name evidence="2" type="ORF">ACFQVC_18980</name>
</gene>
<dbReference type="RefSeq" id="WP_381831647.1">
    <property type="nucleotide sequence ID" value="NZ_JBHTCF010000007.1"/>
</dbReference>
<feature type="domain" description="SseB protein N-terminal" evidence="1">
    <location>
        <begin position="9"/>
        <end position="115"/>
    </location>
</feature>
<dbReference type="Proteomes" id="UP001596523">
    <property type="component" value="Unassembled WGS sequence"/>
</dbReference>
<dbReference type="EMBL" id="JBHTCF010000007">
    <property type="protein sequence ID" value="MFC7306294.1"/>
    <property type="molecule type" value="Genomic_DNA"/>
</dbReference>
<dbReference type="Pfam" id="PF07179">
    <property type="entry name" value="SseB"/>
    <property type="match status" value="1"/>
</dbReference>
<comment type="caution">
    <text evidence="2">The sequence shown here is derived from an EMBL/GenBank/DDBJ whole genome shotgun (WGS) entry which is preliminary data.</text>
</comment>
<accession>A0ABW2JJK5</accession>
<evidence type="ECO:0000313" key="3">
    <source>
        <dbReference type="Proteomes" id="UP001596523"/>
    </source>
</evidence>
<organism evidence="2 3">
    <name type="scientific">Streptomyces monticola</name>
    <dbReference type="NCBI Taxonomy" id="2666263"/>
    <lineage>
        <taxon>Bacteria</taxon>
        <taxon>Bacillati</taxon>
        <taxon>Actinomycetota</taxon>
        <taxon>Actinomycetes</taxon>
        <taxon>Kitasatosporales</taxon>
        <taxon>Streptomycetaceae</taxon>
        <taxon>Streptomyces</taxon>
    </lineage>
</organism>
<keyword evidence="3" id="KW-1185">Reference proteome</keyword>
<evidence type="ECO:0000313" key="2">
    <source>
        <dbReference type="EMBL" id="MFC7306294.1"/>
    </source>
</evidence>
<evidence type="ECO:0000259" key="1">
    <source>
        <dbReference type="Pfam" id="PF07179"/>
    </source>
</evidence>
<sequence length="146" mass="15088">MAGVRAEVLARQLTDLARSGEGDLRSLVGEFRRSEVLVPVADGAVLSVAIGPVRWLFAFTGMETLDRFAAQRPEKVDEWLPVFGARLLDQVIPAIDGPVGIAVDAGSEAPMVLPPVQGIVPDAVAVDTPAADTTAVDTATADGGAA</sequence>
<protein>
    <submittedName>
        <fullName evidence="2">SseB family protein</fullName>
    </submittedName>
</protein>